<comment type="caution">
    <text evidence="6">The sequence shown here is derived from an EMBL/GenBank/DDBJ whole genome shotgun (WGS) entry which is preliminary data.</text>
</comment>
<dbReference type="SUPFAM" id="SSF56300">
    <property type="entry name" value="Metallo-dependent phosphatases"/>
    <property type="match status" value="1"/>
</dbReference>
<feature type="compositionally biased region" description="Low complexity" evidence="3">
    <location>
        <begin position="489"/>
        <end position="524"/>
    </location>
</feature>
<name>A0A9P0TT80_PIEBR</name>
<dbReference type="Proteomes" id="UP001152562">
    <property type="component" value="Unassembled WGS sequence"/>
</dbReference>
<evidence type="ECO:0000313" key="7">
    <source>
        <dbReference type="Proteomes" id="UP001152562"/>
    </source>
</evidence>
<reference evidence="6" key="1">
    <citation type="submission" date="2022-05" db="EMBL/GenBank/DDBJ databases">
        <authorList>
            <person name="Okamura Y."/>
        </authorList>
    </citation>
    <scope>NUCLEOTIDE SEQUENCE</scope>
</reference>
<dbReference type="Gene3D" id="3.60.21.10">
    <property type="match status" value="1"/>
</dbReference>
<evidence type="ECO:0000313" key="6">
    <source>
        <dbReference type="EMBL" id="CAH4035613.1"/>
    </source>
</evidence>
<protein>
    <recommendedName>
        <fullName evidence="5">Sphingomyelin phosphodiesterase C-terminal domain-containing protein</fullName>
    </recommendedName>
</protein>
<dbReference type="InterPro" id="IPR045473">
    <property type="entry name" value="ASM_C"/>
</dbReference>
<dbReference type="EMBL" id="CALOZG010000042">
    <property type="protein sequence ID" value="CAH4035613.1"/>
    <property type="molecule type" value="Genomic_DNA"/>
</dbReference>
<dbReference type="GO" id="GO:0005615">
    <property type="term" value="C:extracellular space"/>
    <property type="evidence" value="ECO:0007669"/>
    <property type="project" value="TreeGrafter"/>
</dbReference>
<accession>A0A9P0TT80</accession>
<organism evidence="6 7">
    <name type="scientific">Pieris brassicae</name>
    <name type="common">White butterfly</name>
    <name type="synonym">Large white butterfly</name>
    <dbReference type="NCBI Taxonomy" id="7116"/>
    <lineage>
        <taxon>Eukaryota</taxon>
        <taxon>Metazoa</taxon>
        <taxon>Ecdysozoa</taxon>
        <taxon>Arthropoda</taxon>
        <taxon>Hexapoda</taxon>
        <taxon>Insecta</taxon>
        <taxon>Pterygota</taxon>
        <taxon>Neoptera</taxon>
        <taxon>Endopterygota</taxon>
        <taxon>Lepidoptera</taxon>
        <taxon>Glossata</taxon>
        <taxon>Ditrysia</taxon>
        <taxon>Papilionoidea</taxon>
        <taxon>Pieridae</taxon>
        <taxon>Pierinae</taxon>
        <taxon>Pieris</taxon>
    </lineage>
</organism>
<dbReference type="Pfam" id="PF19272">
    <property type="entry name" value="ASMase_C"/>
    <property type="match status" value="1"/>
</dbReference>
<keyword evidence="1" id="KW-0378">Hydrolase</keyword>
<evidence type="ECO:0000256" key="1">
    <source>
        <dbReference type="ARBA" id="ARBA00022801"/>
    </source>
</evidence>
<feature type="chain" id="PRO_5040236669" description="Sphingomyelin phosphodiesterase C-terminal domain-containing protein" evidence="4">
    <location>
        <begin position="22"/>
        <end position="536"/>
    </location>
</feature>
<keyword evidence="7" id="KW-1185">Reference proteome</keyword>
<evidence type="ECO:0000256" key="4">
    <source>
        <dbReference type="SAM" id="SignalP"/>
    </source>
</evidence>
<evidence type="ECO:0000256" key="2">
    <source>
        <dbReference type="ARBA" id="ARBA00023180"/>
    </source>
</evidence>
<evidence type="ECO:0000259" key="5">
    <source>
        <dbReference type="Pfam" id="PF19272"/>
    </source>
</evidence>
<feature type="region of interest" description="Disordered" evidence="3">
    <location>
        <begin position="489"/>
        <end position="536"/>
    </location>
</feature>
<dbReference type="AlphaFoldDB" id="A0A9P0TT80"/>
<proteinExistence type="predicted"/>
<feature type="signal peptide" evidence="4">
    <location>
        <begin position="1"/>
        <end position="21"/>
    </location>
</feature>
<keyword evidence="4" id="KW-0732">Signal</keyword>
<dbReference type="GO" id="GO:0008081">
    <property type="term" value="F:phosphoric diester hydrolase activity"/>
    <property type="evidence" value="ECO:0007669"/>
    <property type="project" value="TreeGrafter"/>
</dbReference>
<sequence>MNPFTFAIFITSLFWLNLSDAKIGYFWHITDLHYDPFHNSPEFHRGCKHRGNNDHNHRNGRHRDHTCDSSWLLIQSAVSFMAERHPDTLEFVLWTGDILSSSMEHLSDEIRMEAVRNVTDLLSRTFSSQFVFPALGHNDPPPSRRLIDMWMQWLPSDALTTFETGGYYTIEQSYSKLRIVVLNSVLWAGGAATTDGPHRGRAQWEWLERVLSKARRKNEMVYLVAHAGPGVEERHNAGSSSAAGGGELTPTANSNLVRIIKAFSDVIAGQFYGHRHSDTFRLMYNEGRPVSWALLAPSVTPRGAGSTSNPGLRLYKFDTNNGKVLDYTQFYLDVTNKRGELHWAVEYNLTQYYNLREITAVSLDALSKKIRNYNDRTYLHKYLMALHVRHAPDISNCDTACVHVHYCAITHAEFLDFRACVRNPASALASRAPHLSCAILLYAIVLLISSRSDAALYGSWPASLPVIDLFKDKKSLSNIFYLKYAGPGSTDSNSTGTDSNSTGTDSNSTGTDSDSTGTDSNSTGTDRKIHWLKGTG</sequence>
<dbReference type="PANTHER" id="PTHR10340">
    <property type="entry name" value="SPHINGOMYELIN PHOSPHODIESTERASE"/>
    <property type="match status" value="1"/>
</dbReference>
<dbReference type="PANTHER" id="PTHR10340:SF57">
    <property type="entry name" value="METALLOPHOS DOMAIN-CONTAINING PROTEIN"/>
    <property type="match status" value="1"/>
</dbReference>
<gene>
    <name evidence="6" type="ORF">PIBRA_LOCUS11661</name>
</gene>
<evidence type="ECO:0000256" key="3">
    <source>
        <dbReference type="SAM" id="MobiDB-lite"/>
    </source>
</evidence>
<feature type="domain" description="Sphingomyelin phosphodiesterase C-terminal" evidence="5">
    <location>
        <begin position="289"/>
        <end position="423"/>
    </location>
</feature>
<dbReference type="InterPro" id="IPR029052">
    <property type="entry name" value="Metallo-depent_PP-like"/>
</dbReference>
<keyword evidence="2" id="KW-0325">Glycoprotein</keyword>